<keyword evidence="2" id="KW-1185">Reference proteome</keyword>
<gene>
    <name evidence="1" type="ORF">BLL40_10200</name>
</gene>
<comment type="caution">
    <text evidence="1">The sequence shown here is derived from an EMBL/GenBank/DDBJ whole genome shotgun (WGS) entry which is preliminary data.</text>
</comment>
<dbReference type="InterPro" id="IPR036249">
    <property type="entry name" value="Thioredoxin-like_sf"/>
</dbReference>
<protein>
    <submittedName>
        <fullName evidence="1">NrdH-redoxin</fullName>
    </submittedName>
</protein>
<dbReference type="AlphaFoldDB" id="A0A1Q5P202"/>
<accession>A0A1Q5P202</accession>
<organism evidence="1 2">
    <name type="scientific">Domibacillus mangrovi</name>
    <dbReference type="NCBI Taxonomy" id="1714354"/>
    <lineage>
        <taxon>Bacteria</taxon>
        <taxon>Bacillati</taxon>
        <taxon>Bacillota</taxon>
        <taxon>Bacilli</taxon>
        <taxon>Bacillales</taxon>
        <taxon>Bacillaceae</taxon>
        <taxon>Domibacillus</taxon>
    </lineage>
</organism>
<name>A0A1Q5P202_9BACI</name>
<dbReference type="STRING" id="1714354.BLL40_10200"/>
<dbReference type="Gene3D" id="3.40.30.10">
    <property type="entry name" value="Glutaredoxin"/>
    <property type="match status" value="1"/>
</dbReference>
<sequence length="81" mass="9640">MEVYFYTRPGCHLCEDAKVVMNMVKDEIGITLYERDINECDKWTEQYGLMIPVVECGGEMIQYGHIDYFTIFTKLKRKFNK</sequence>
<dbReference type="SUPFAM" id="SSF52833">
    <property type="entry name" value="Thioredoxin-like"/>
    <property type="match status" value="1"/>
</dbReference>
<reference evidence="1 2" key="1">
    <citation type="submission" date="2016-12" db="EMBL/GenBank/DDBJ databases">
        <title>Domibacillus sp. SAOS 44 whole genome sequencing.</title>
        <authorList>
            <person name="Verma A."/>
            <person name="Krishnamurthi S."/>
        </authorList>
    </citation>
    <scope>NUCLEOTIDE SEQUENCE [LARGE SCALE GENOMIC DNA]</scope>
    <source>
        <strain evidence="1 2">SAOS 44</strain>
    </source>
</reference>
<dbReference type="OrthoDB" id="32865at2"/>
<evidence type="ECO:0000313" key="1">
    <source>
        <dbReference type="EMBL" id="OKL36270.1"/>
    </source>
</evidence>
<dbReference type="InterPro" id="IPR052565">
    <property type="entry name" value="Glutaredoxin-like_YDR286C"/>
</dbReference>
<dbReference type="PANTHER" id="PTHR33558">
    <property type="entry name" value="GLUTAREDOXIN-LIKE PROTEIN C5ORF63 HOMOLOG"/>
    <property type="match status" value="1"/>
</dbReference>
<proteinExistence type="predicted"/>
<evidence type="ECO:0000313" key="2">
    <source>
        <dbReference type="Proteomes" id="UP000186524"/>
    </source>
</evidence>
<dbReference type="PANTHER" id="PTHR33558:SF1">
    <property type="entry name" value="GLUTAREDOXIN-LIKE PROTEIN C5ORF63 HOMOLOG"/>
    <property type="match status" value="1"/>
</dbReference>
<dbReference type="Pfam" id="PF05768">
    <property type="entry name" value="Glrx-like"/>
    <property type="match status" value="1"/>
</dbReference>
<dbReference type="InterPro" id="IPR008554">
    <property type="entry name" value="Glutaredoxin-like"/>
</dbReference>
<dbReference type="EMBL" id="MRWQ01000008">
    <property type="protein sequence ID" value="OKL36270.1"/>
    <property type="molecule type" value="Genomic_DNA"/>
</dbReference>
<dbReference type="Proteomes" id="UP000186524">
    <property type="component" value="Unassembled WGS sequence"/>
</dbReference>
<dbReference type="RefSeq" id="WP_073711806.1">
    <property type="nucleotide sequence ID" value="NZ_MRWQ01000008.1"/>
</dbReference>